<dbReference type="Pfam" id="PF09314">
    <property type="entry name" value="DUF1972"/>
    <property type="match status" value="1"/>
</dbReference>
<evidence type="ECO:0000259" key="2">
    <source>
        <dbReference type="Pfam" id="PF00534"/>
    </source>
</evidence>
<dbReference type="PANTHER" id="PTHR46401">
    <property type="entry name" value="GLYCOSYLTRANSFERASE WBBK-RELATED"/>
    <property type="match status" value="1"/>
</dbReference>
<gene>
    <name evidence="4" type="ORF">S03H2_12447</name>
</gene>
<dbReference type="Pfam" id="PF00534">
    <property type="entry name" value="Glycos_transf_1"/>
    <property type="match status" value="1"/>
</dbReference>
<dbReference type="PANTHER" id="PTHR46401:SF2">
    <property type="entry name" value="GLYCOSYLTRANSFERASE WBBK-RELATED"/>
    <property type="match status" value="1"/>
</dbReference>
<evidence type="ECO:0000313" key="4">
    <source>
        <dbReference type="EMBL" id="GAH46823.1"/>
    </source>
</evidence>
<proteinExistence type="predicted"/>
<dbReference type="Gene3D" id="3.40.50.2000">
    <property type="entry name" value="Glycogen Phosphorylase B"/>
    <property type="match status" value="2"/>
</dbReference>
<reference evidence="4" key="1">
    <citation type="journal article" date="2014" name="Front. Microbiol.">
        <title>High frequency of phylogenetically diverse reductive dehalogenase-homologous genes in deep subseafloor sedimentary metagenomes.</title>
        <authorList>
            <person name="Kawai M."/>
            <person name="Futagami T."/>
            <person name="Toyoda A."/>
            <person name="Takaki Y."/>
            <person name="Nishi S."/>
            <person name="Hori S."/>
            <person name="Arai W."/>
            <person name="Tsubouchi T."/>
            <person name="Morono Y."/>
            <person name="Uchiyama I."/>
            <person name="Ito T."/>
            <person name="Fujiyama A."/>
            <person name="Inagaki F."/>
            <person name="Takami H."/>
        </authorList>
    </citation>
    <scope>NUCLEOTIDE SEQUENCE</scope>
    <source>
        <strain evidence="4">Expedition CK06-06</strain>
    </source>
</reference>
<protein>
    <recommendedName>
        <fullName evidence="5">Glycosyl transferase family 1 domain-containing protein</fullName>
    </recommendedName>
</protein>
<organism evidence="4">
    <name type="scientific">marine sediment metagenome</name>
    <dbReference type="NCBI Taxonomy" id="412755"/>
    <lineage>
        <taxon>unclassified sequences</taxon>
        <taxon>metagenomes</taxon>
        <taxon>ecological metagenomes</taxon>
    </lineage>
</organism>
<evidence type="ECO:0000256" key="1">
    <source>
        <dbReference type="ARBA" id="ARBA00022679"/>
    </source>
</evidence>
<evidence type="ECO:0000259" key="3">
    <source>
        <dbReference type="Pfam" id="PF09314"/>
    </source>
</evidence>
<name>X1HNC3_9ZZZZ</name>
<feature type="domain" description="Glycosyl transferase family 1" evidence="2">
    <location>
        <begin position="163"/>
        <end position="297"/>
    </location>
</feature>
<comment type="caution">
    <text evidence="4">The sequence shown here is derived from an EMBL/GenBank/DDBJ whole genome shotgun (WGS) entry which is preliminary data.</text>
</comment>
<feature type="domain" description="DUF1972" evidence="3">
    <location>
        <begin position="78"/>
        <end position="145"/>
    </location>
</feature>
<evidence type="ECO:0008006" key="5">
    <source>
        <dbReference type="Google" id="ProtNLM"/>
    </source>
</evidence>
<feature type="non-terminal residue" evidence="4">
    <location>
        <position position="1"/>
    </location>
</feature>
<dbReference type="SUPFAM" id="SSF53756">
    <property type="entry name" value="UDP-Glycosyltransferase/glycogen phosphorylase"/>
    <property type="match status" value="1"/>
</dbReference>
<accession>X1HNC3</accession>
<sequence>NNIIVFCRNHNIIKDQRLKEYNGATLVHLPSIDTKNLDTITHSFLSILYILFNNTSDIIHFHGAGNSLLFPLLFLSKKKVIVTVDGADWERKKWSRIARFFLKISAFFAVRFADIIVADSPVAENIYKKRFRRYKEKIVYIPYGANVEKIEEDKEVLKEFNLRKGNYILFVGRLIPEKGVHYLIDAFEKVNTNLNLVIVGDNKYNREYVRKLKNRNDKRIIFTGNIFGNKFKTILKNCLFYVQPSEVEGTSPILLTAMGYGRCVIVNGIPENILTIGKAGIYFKKNDVDDLKNRIELL</sequence>
<dbReference type="EMBL" id="BARU01006333">
    <property type="protein sequence ID" value="GAH46823.1"/>
    <property type="molecule type" value="Genomic_DNA"/>
</dbReference>
<dbReference type="InterPro" id="IPR001296">
    <property type="entry name" value="Glyco_trans_1"/>
</dbReference>
<keyword evidence="1" id="KW-0808">Transferase</keyword>
<dbReference type="AlphaFoldDB" id="X1HNC3"/>
<dbReference type="GO" id="GO:0016757">
    <property type="term" value="F:glycosyltransferase activity"/>
    <property type="evidence" value="ECO:0007669"/>
    <property type="project" value="InterPro"/>
</dbReference>
<dbReference type="InterPro" id="IPR015393">
    <property type="entry name" value="DUF1972"/>
</dbReference>